<feature type="compositionally biased region" description="Polar residues" evidence="1">
    <location>
        <begin position="1"/>
        <end position="10"/>
    </location>
</feature>
<feature type="region of interest" description="Disordered" evidence="1">
    <location>
        <begin position="1"/>
        <end position="33"/>
    </location>
</feature>
<dbReference type="EMBL" id="CP065687">
    <property type="protein sequence ID" value="QPS47778.1"/>
    <property type="molecule type" value="Genomic_DNA"/>
</dbReference>
<organism evidence="2 3">
    <name type="scientific">Burkholderia humptydooensis</name>
    <dbReference type="NCBI Taxonomy" id="430531"/>
    <lineage>
        <taxon>Bacteria</taxon>
        <taxon>Pseudomonadati</taxon>
        <taxon>Pseudomonadota</taxon>
        <taxon>Betaproteobacteria</taxon>
        <taxon>Burkholderiales</taxon>
        <taxon>Burkholderiaceae</taxon>
        <taxon>Burkholderia</taxon>
        <taxon>pseudomallei group</taxon>
    </lineage>
</organism>
<dbReference type="InterPro" id="IPR051553">
    <property type="entry name" value="Ran_GTPase-activating"/>
</dbReference>
<dbReference type="Gene3D" id="2.130.10.30">
    <property type="entry name" value="Regulator of chromosome condensation 1/beta-lactamase-inhibitor protein II"/>
    <property type="match status" value="2"/>
</dbReference>
<dbReference type="PANTHER" id="PTHR45982">
    <property type="entry name" value="REGULATOR OF CHROMOSOME CONDENSATION"/>
    <property type="match status" value="1"/>
</dbReference>
<protein>
    <submittedName>
        <fullName evidence="2">Uncharacterized protein</fullName>
    </submittedName>
</protein>
<dbReference type="InterPro" id="IPR009091">
    <property type="entry name" value="RCC1/BLIP-II"/>
</dbReference>
<dbReference type="SUPFAM" id="SSF50985">
    <property type="entry name" value="RCC1/BLIP-II"/>
    <property type="match status" value="1"/>
</dbReference>
<dbReference type="AlphaFoldDB" id="A0A7T2U8W5"/>
<sequence length="1071" mass="112862">MAQQDTTLEQPATAKTRAAGTTSGRNAALVNADPPISNEAVNGALNPDDLPVRGATFVVAPYAGMDDGDYITLRFDQGGPNEATADFDVSSNWVGKPISLIISKAKVQAALGNDVDVDYVVEPGNGGTIINSDPLPLFIGVREEVKLKAPSVDEADGDHLDPEYIEFGARVRIPVYDGMAIGDEIHLFWGVSGDPGYYTDKITVRAVREITFPIPPENLEPYLDKKVPISYDVLRDGQTQPSNVFTLRIGDVEDDDLLETPVVAEATGGVLNPDLVPNGAQALIGPYTGIEDGDYVLVVWGGGPPTGAEWGIDITQKYLTEPYPIRIPANKITPFIDRTVELYYEKELPDATWQPSKRLTLEVKRESAKADPPSVPASSNGQVDPRDIDPSTGLEVIVPSYAGMRQGDSIVVYWTSENGLGDFTSDPYLVKSIDVGNPVSFHVPLAIVVVSSEKGVDVHYEVTRGGTPIVLSSALELTVRQVEPPQATIDEAKGDKLNPDDCPNGAHVELGASAKFRANDQVIFYWRGQPGDGTFSRTVTVKPEEAGGPLEIVVPLTTVQANVNHSVSLEYTIKRTNGAPDEIAPPAVFDVISVPGSGELLVFGARNNSSIYRASSMSQYLSAFQKTTLQNLNAQWRYEDETDWKLAHSFKDTRPWMPLKVRSQDDSVTLNPANISGSGTDAATRGASALVAHLNRGNVIGWGVAAYGGSVPPTIITYDDVVEVSATQSAFAVRRTNGRIAVWGNTAQGGALPDGFSVIDAVRIIGNSMAFALVRANGQVLAWGTAASGGTVPTDIAGLTDIRSVWATGTAFAALRDNGAVVAWGAPTTGVSAAIVPPEIAALTDIAEVRGNFTAFTARRKNKTVVAWGAAADGGEVPAIIAARADILELASASARAFAVCTEGKQVLAWGNATHGATVPAEIEALTDIEEVTATWGAFCARRSNGSVVAWGNANQGGTVPLDIAVLNDIVQVTGTGGAFAALRKNGTVVAWGDQQLGGNTATVAPLLVDVRALYANTEVFVAILGTGGVVTWGVPAGGGDSSLVKPILDTGLTYEATAAVRGRALAARHL</sequence>
<gene>
    <name evidence="2" type="ORF">I6G56_25665</name>
</gene>
<dbReference type="PANTHER" id="PTHR45982:SF1">
    <property type="entry name" value="REGULATOR OF CHROMOSOME CONDENSATION"/>
    <property type="match status" value="1"/>
</dbReference>
<dbReference type="KEGG" id="bhg:I6G56_25665"/>
<reference evidence="2 3" key="1">
    <citation type="submission" date="2020-12" db="EMBL/GenBank/DDBJ databases">
        <title>FDA dAtabase for Regulatory Grade micrObial Sequences (FDA-ARGOS): Supporting development and validation of Infectious Disease Dx tests.</title>
        <authorList>
            <person name="Nelson B."/>
            <person name="Plummer A."/>
            <person name="Tallon L."/>
            <person name="Sadzewicz L."/>
            <person name="Zhao X."/>
            <person name="Boylan J."/>
            <person name="Ott S."/>
            <person name="Bowen H."/>
            <person name="Vavikolanu K."/>
            <person name="Mehta A."/>
            <person name="Aluvathingal J."/>
            <person name="Nadendla S."/>
            <person name="Myers T."/>
            <person name="Yan Y."/>
            <person name="Sichtig H."/>
        </authorList>
    </citation>
    <scope>NUCLEOTIDE SEQUENCE [LARGE SCALE GENOMIC DNA]</scope>
    <source>
        <strain evidence="2 3">FDAARGOS_899</strain>
    </source>
</reference>
<dbReference type="RefSeq" id="WP_144411870.1">
    <property type="nucleotide sequence ID" value="NZ_CP013382.1"/>
</dbReference>
<evidence type="ECO:0000313" key="2">
    <source>
        <dbReference type="EMBL" id="QPS47778.1"/>
    </source>
</evidence>
<evidence type="ECO:0000313" key="3">
    <source>
        <dbReference type="Proteomes" id="UP000594943"/>
    </source>
</evidence>
<accession>A0A7T2U8W5</accession>
<feature type="region of interest" description="Disordered" evidence="1">
    <location>
        <begin position="363"/>
        <end position="390"/>
    </location>
</feature>
<proteinExistence type="predicted"/>
<name>A0A7T2U8W5_9BURK</name>
<evidence type="ECO:0000256" key="1">
    <source>
        <dbReference type="SAM" id="MobiDB-lite"/>
    </source>
</evidence>
<dbReference type="Proteomes" id="UP000594943">
    <property type="component" value="Chromosome 2"/>
</dbReference>